<keyword evidence="2" id="KW-1185">Reference proteome</keyword>
<proteinExistence type="predicted"/>
<dbReference type="EMBL" id="KK117462">
    <property type="protein sequence ID" value="KFM70544.1"/>
    <property type="molecule type" value="Genomic_DNA"/>
</dbReference>
<sequence>MPSELFPNFRHIDTLSVERILANYPIEPSCFLDDNK</sequence>
<feature type="non-terminal residue" evidence="1">
    <location>
        <position position="36"/>
    </location>
</feature>
<gene>
    <name evidence="1" type="ORF">X975_08089</name>
</gene>
<name>A0A087TZK5_STEMI</name>
<accession>A0A087TZK5</accession>
<reference evidence="1 2" key="1">
    <citation type="submission" date="2013-11" db="EMBL/GenBank/DDBJ databases">
        <title>Genome sequencing of Stegodyphus mimosarum.</title>
        <authorList>
            <person name="Bechsgaard J."/>
        </authorList>
    </citation>
    <scope>NUCLEOTIDE SEQUENCE [LARGE SCALE GENOMIC DNA]</scope>
</reference>
<protein>
    <submittedName>
        <fullName evidence="1">Uncharacterized protein</fullName>
    </submittedName>
</protein>
<organism evidence="1 2">
    <name type="scientific">Stegodyphus mimosarum</name>
    <name type="common">African social velvet spider</name>
    <dbReference type="NCBI Taxonomy" id="407821"/>
    <lineage>
        <taxon>Eukaryota</taxon>
        <taxon>Metazoa</taxon>
        <taxon>Ecdysozoa</taxon>
        <taxon>Arthropoda</taxon>
        <taxon>Chelicerata</taxon>
        <taxon>Arachnida</taxon>
        <taxon>Araneae</taxon>
        <taxon>Araneomorphae</taxon>
        <taxon>Entelegynae</taxon>
        <taxon>Eresoidea</taxon>
        <taxon>Eresidae</taxon>
        <taxon>Stegodyphus</taxon>
    </lineage>
</organism>
<evidence type="ECO:0000313" key="2">
    <source>
        <dbReference type="Proteomes" id="UP000054359"/>
    </source>
</evidence>
<dbReference type="Proteomes" id="UP000054359">
    <property type="component" value="Unassembled WGS sequence"/>
</dbReference>
<evidence type="ECO:0000313" key="1">
    <source>
        <dbReference type="EMBL" id="KFM70544.1"/>
    </source>
</evidence>
<dbReference type="AlphaFoldDB" id="A0A087TZK5"/>